<dbReference type="Gene3D" id="3.30.70.100">
    <property type="match status" value="1"/>
</dbReference>
<dbReference type="AlphaFoldDB" id="A0A378KK53"/>
<dbReference type="InterPro" id="IPR007024">
    <property type="entry name" value="BLUF_domain"/>
</dbReference>
<evidence type="ECO:0000313" key="3">
    <source>
        <dbReference type="Proteomes" id="UP000254033"/>
    </source>
</evidence>
<gene>
    <name evidence="2" type="primary">ycgF</name>
    <name evidence="2" type="ORF">NCTC11978_03293</name>
</gene>
<name>A0A378KK53_9GAMM</name>
<dbReference type="Pfam" id="PF04940">
    <property type="entry name" value="BLUF"/>
    <property type="match status" value="1"/>
</dbReference>
<dbReference type="SMART" id="SM01034">
    <property type="entry name" value="BLUF"/>
    <property type="match status" value="1"/>
</dbReference>
<dbReference type="GO" id="GO:0009882">
    <property type="term" value="F:blue light photoreceptor activity"/>
    <property type="evidence" value="ECO:0007669"/>
    <property type="project" value="InterPro"/>
</dbReference>
<sequence length="144" mass="16707">MSIIQLIYCSKGINKLTEENIESIWLNSIIKNTMHSIQGILLFHDNQFIQLLEGKKNDVKALYENIIKDERHYDVTLIGTQNIEKEEFKKWAMGYILNNSMSLKVIKKYFPSDFIPEKASFLEIKTLLQEISEIKDGIASIILP</sequence>
<evidence type="ECO:0000259" key="1">
    <source>
        <dbReference type="PROSITE" id="PS50925"/>
    </source>
</evidence>
<dbReference type="EMBL" id="UGNY01000002">
    <property type="protein sequence ID" value="STX88276.1"/>
    <property type="molecule type" value="Genomic_DNA"/>
</dbReference>
<dbReference type="RefSeq" id="WP_181874971.1">
    <property type="nucleotide sequence ID" value="NZ_UGNY01000002.1"/>
</dbReference>
<dbReference type="PROSITE" id="PS50925">
    <property type="entry name" value="BLUF"/>
    <property type="match status" value="1"/>
</dbReference>
<dbReference type="SUPFAM" id="SSF54975">
    <property type="entry name" value="Acylphosphatase/BLUF domain-like"/>
    <property type="match status" value="1"/>
</dbReference>
<organism evidence="2 3">
    <name type="scientific">Legionella feeleii</name>
    <dbReference type="NCBI Taxonomy" id="453"/>
    <lineage>
        <taxon>Bacteria</taxon>
        <taxon>Pseudomonadati</taxon>
        <taxon>Pseudomonadota</taxon>
        <taxon>Gammaproteobacteria</taxon>
        <taxon>Legionellales</taxon>
        <taxon>Legionellaceae</taxon>
        <taxon>Legionella</taxon>
    </lineage>
</organism>
<dbReference type="InterPro" id="IPR036046">
    <property type="entry name" value="Acylphosphatase-like_dom_sf"/>
</dbReference>
<evidence type="ECO:0000313" key="2">
    <source>
        <dbReference type="EMBL" id="STX88276.1"/>
    </source>
</evidence>
<accession>A0A378KK53</accession>
<proteinExistence type="predicted"/>
<reference evidence="2 3" key="1">
    <citation type="submission" date="2018-06" db="EMBL/GenBank/DDBJ databases">
        <authorList>
            <consortium name="Pathogen Informatics"/>
            <person name="Doyle S."/>
        </authorList>
    </citation>
    <scope>NUCLEOTIDE SEQUENCE [LARGE SCALE GENOMIC DNA]</scope>
    <source>
        <strain evidence="2 3">NCTC11978</strain>
    </source>
</reference>
<feature type="domain" description="BLUF" evidence="1">
    <location>
        <begin position="3"/>
        <end position="94"/>
    </location>
</feature>
<dbReference type="GO" id="GO:0071949">
    <property type="term" value="F:FAD binding"/>
    <property type="evidence" value="ECO:0007669"/>
    <property type="project" value="InterPro"/>
</dbReference>
<dbReference type="Proteomes" id="UP000254033">
    <property type="component" value="Unassembled WGS sequence"/>
</dbReference>
<protein>
    <submittedName>
        <fullName evidence="2">Regulatory protein (GGDEF domain)</fullName>
    </submittedName>
</protein>